<proteinExistence type="predicted"/>
<keyword evidence="2" id="KW-1185">Reference proteome</keyword>
<accession>A0ABP0UMN7</accession>
<dbReference type="PANTHER" id="PTHR34687:SF1">
    <property type="entry name" value="CHAPERONE PROTEIN DNAJ-LIKE PROTEIN"/>
    <property type="match status" value="1"/>
</dbReference>
<organism evidence="1 2">
    <name type="scientific">Sphagnum troendelagicum</name>
    <dbReference type="NCBI Taxonomy" id="128251"/>
    <lineage>
        <taxon>Eukaryota</taxon>
        <taxon>Viridiplantae</taxon>
        <taxon>Streptophyta</taxon>
        <taxon>Embryophyta</taxon>
        <taxon>Bryophyta</taxon>
        <taxon>Sphagnophytina</taxon>
        <taxon>Sphagnopsida</taxon>
        <taxon>Sphagnales</taxon>
        <taxon>Sphagnaceae</taxon>
        <taxon>Sphagnum</taxon>
    </lineage>
</organism>
<evidence type="ECO:0008006" key="3">
    <source>
        <dbReference type="Google" id="ProtNLM"/>
    </source>
</evidence>
<dbReference type="EMBL" id="OZ019897">
    <property type="protein sequence ID" value="CAK9225532.1"/>
    <property type="molecule type" value="Genomic_DNA"/>
</dbReference>
<reference evidence="1" key="1">
    <citation type="submission" date="2024-02" db="EMBL/GenBank/DDBJ databases">
        <authorList>
            <consortium name="ELIXIR-Norway"/>
            <consortium name="Elixir Norway"/>
        </authorList>
    </citation>
    <scope>NUCLEOTIDE SEQUENCE</scope>
</reference>
<protein>
    <recommendedName>
        <fullName evidence="3">Drought-induced protein 1</fullName>
    </recommendedName>
</protein>
<gene>
    <name evidence="1" type="ORF">CSSPTR1EN2_LOCUS17646</name>
</gene>
<sequence>MSPGVAIQVAQGLGVLAGAWAIKSMIDAEDEKPPMAGGFRCSTCNGSRRVPCLCTKWSDNDVGCGTCSGTGMMRCSSCGGSGTGRPIPVQIRASSIPGGGGGGGNQRS</sequence>
<evidence type="ECO:0000313" key="2">
    <source>
        <dbReference type="Proteomes" id="UP001497512"/>
    </source>
</evidence>
<name>A0ABP0UMN7_9BRYO</name>
<dbReference type="Proteomes" id="UP001497512">
    <property type="component" value="Chromosome 5"/>
</dbReference>
<dbReference type="PANTHER" id="PTHR34687">
    <property type="entry name" value="CHAPERONE PROTEIN DNAJ-LIKE PROTEIN"/>
    <property type="match status" value="1"/>
</dbReference>
<evidence type="ECO:0000313" key="1">
    <source>
        <dbReference type="EMBL" id="CAK9225532.1"/>
    </source>
</evidence>